<keyword evidence="1" id="KW-0732">Signal</keyword>
<comment type="caution">
    <text evidence="2">The sequence shown here is derived from an EMBL/GenBank/DDBJ whole genome shotgun (WGS) entry which is preliminary data.</text>
</comment>
<organism evidence="2 3">
    <name type="scientific">Orchesella dallaii</name>
    <dbReference type="NCBI Taxonomy" id="48710"/>
    <lineage>
        <taxon>Eukaryota</taxon>
        <taxon>Metazoa</taxon>
        <taxon>Ecdysozoa</taxon>
        <taxon>Arthropoda</taxon>
        <taxon>Hexapoda</taxon>
        <taxon>Collembola</taxon>
        <taxon>Entomobryomorpha</taxon>
        <taxon>Entomobryoidea</taxon>
        <taxon>Orchesellidae</taxon>
        <taxon>Orchesellinae</taxon>
        <taxon>Orchesella</taxon>
    </lineage>
</organism>
<accession>A0ABP1R1F9</accession>
<name>A0ABP1R1F9_9HEXA</name>
<proteinExistence type="predicted"/>
<dbReference type="Proteomes" id="UP001642540">
    <property type="component" value="Unassembled WGS sequence"/>
</dbReference>
<evidence type="ECO:0000256" key="1">
    <source>
        <dbReference type="SAM" id="SignalP"/>
    </source>
</evidence>
<sequence>MNRWEIVLSGALVLSLLLFCTFIIPRGECSNIRQRSDGCGPHPLIALAAASRPFGSNGVGSLNDVLRAVRSDPVVWPVMQNLLRRYDDCIRAADGLHYKRSDDSAGSGASATYPVKGSDKTFELDGITTGTDVIPWLSSSI</sequence>
<dbReference type="EMBL" id="CAXLJM020000051">
    <property type="protein sequence ID" value="CAL8115165.1"/>
    <property type="molecule type" value="Genomic_DNA"/>
</dbReference>
<evidence type="ECO:0000313" key="3">
    <source>
        <dbReference type="Proteomes" id="UP001642540"/>
    </source>
</evidence>
<keyword evidence="3" id="KW-1185">Reference proteome</keyword>
<feature type="chain" id="PRO_5046062611" evidence="1">
    <location>
        <begin position="30"/>
        <end position="141"/>
    </location>
</feature>
<reference evidence="2 3" key="1">
    <citation type="submission" date="2024-08" db="EMBL/GenBank/DDBJ databases">
        <authorList>
            <person name="Cucini C."/>
            <person name="Frati F."/>
        </authorList>
    </citation>
    <scope>NUCLEOTIDE SEQUENCE [LARGE SCALE GENOMIC DNA]</scope>
</reference>
<feature type="signal peptide" evidence="1">
    <location>
        <begin position="1"/>
        <end position="29"/>
    </location>
</feature>
<protein>
    <submittedName>
        <fullName evidence="2">Uncharacterized protein</fullName>
    </submittedName>
</protein>
<gene>
    <name evidence="2" type="ORF">ODALV1_LOCUS16745</name>
</gene>
<evidence type="ECO:0000313" key="2">
    <source>
        <dbReference type="EMBL" id="CAL8115165.1"/>
    </source>
</evidence>